<keyword evidence="1" id="KW-1133">Transmembrane helix</keyword>
<evidence type="ECO:0000313" key="2">
    <source>
        <dbReference type="EMBL" id="AHF24220.1"/>
    </source>
</evidence>
<keyword evidence="1" id="KW-0472">Membrane</keyword>
<sequence>MYNADPERIRPLSPRAYIGYGLLYLIPVFGLICAIGFAVKARNFNLRSYTRAFLISYAALAVLACAAALILFSRGQLVDVIRRIPHAFKVLFP</sequence>
<protein>
    <submittedName>
        <fullName evidence="2">Uncharacterized protein</fullName>
    </submittedName>
</protein>
<name>W0FMK1_9BACT</name>
<organism evidence="2">
    <name type="scientific">uncultured bacterium Contig160</name>
    <dbReference type="NCBI Taxonomy" id="1393469"/>
    <lineage>
        <taxon>Bacteria</taxon>
        <taxon>environmental samples</taxon>
    </lineage>
</organism>
<feature type="transmembrane region" description="Helical" evidence="1">
    <location>
        <begin position="51"/>
        <end position="72"/>
    </location>
</feature>
<dbReference type="EMBL" id="KC246787">
    <property type="protein sequence ID" value="AHF24220.1"/>
    <property type="molecule type" value="Genomic_DNA"/>
</dbReference>
<feature type="transmembrane region" description="Helical" evidence="1">
    <location>
        <begin position="17"/>
        <end position="39"/>
    </location>
</feature>
<dbReference type="AlphaFoldDB" id="W0FMK1"/>
<keyword evidence="1" id="KW-0812">Transmembrane</keyword>
<reference evidence="2" key="1">
    <citation type="journal article" date="2013" name="PLoS ONE">
        <title>Metagenomic insights into the carbohydrate-active enzymes carried by the microorganisms adhering to solid digesta in the rumen of cows.</title>
        <authorList>
            <person name="Wang L."/>
            <person name="Hatem A."/>
            <person name="Catalyurek U.V."/>
            <person name="Morrison M."/>
            <person name="Yu Z."/>
        </authorList>
    </citation>
    <scope>NUCLEOTIDE SEQUENCE</scope>
</reference>
<accession>W0FMK1</accession>
<proteinExistence type="predicted"/>
<evidence type="ECO:0000256" key="1">
    <source>
        <dbReference type="SAM" id="Phobius"/>
    </source>
</evidence>